<feature type="region of interest" description="Disordered" evidence="3">
    <location>
        <begin position="122"/>
        <end position="144"/>
    </location>
</feature>
<dbReference type="Pfam" id="PF05448">
    <property type="entry name" value="AXE1"/>
    <property type="match status" value="1"/>
</dbReference>
<dbReference type="InterPro" id="IPR029058">
    <property type="entry name" value="AB_hydrolase_fold"/>
</dbReference>
<evidence type="ECO:0000256" key="3">
    <source>
        <dbReference type="SAM" id="MobiDB-lite"/>
    </source>
</evidence>
<dbReference type="EMBL" id="BDCX01000005">
    <property type="protein sequence ID" value="GAT66733.1"/>
    <property type="molecule type" value="Genomic_DNA"/>
</dbReference>
<dbReference type="PANTHER" id="PTHR40111:SF1">
    <property type="entry name" value="CEPHALOSPORIN-C DEACETYLASE"/>
    <property type="match status" value="1"/>
</dbReference>
<evidence type="ECO:0000313" key="5">
    <source>
        <dbReference type="EMBL" id="GAT66733.1"/>
    </source>
</evidence>
<name>A0A161MAJ9_9ACTN</name>
<feature type="active site" description="Charge relay system" evidence="1">
    <location>
        <position position="273"/>
    </location>
</feature>
<feature type="binding site" evidence="2">
    <location>
        <position position="91"/>
    </location>
    <ligand>
        <name>substrate</name>
    </ligand>
</feature>
<sequence>MFVDMPLDQLRAYLPERPEPADFDAFWDRTLTEARKHDLGAVFTPHPSALTVADVYDVTYAGYGGHAIKGWLLVPRGAEGPVPCVVEYIGYGGGRGLPIDWLLWPSFGWAVFVMDSRGQGAGGWRRGDTADPEPGTGPQTPGVMTKGVHDPDDYYYRRLYTDAVRAVEAARTHPAVDPGRIAVSGGSQGGAIALAVSALVPDLACALISVPFMCHIRHATQITDENPYAELAVYCRVFKDRVEEVFTTLSYFDGLNFAARSAVPALFSVGLRDGVTPPSTVFAAHNHYAGPKEMRVYPYNGHEGGESAHAMEQAAFLRAALGA</sequence>
<evidence type="ECO:0000256" key="2">
    <source>
        <dbReference type="PIRSR" id="PIRSR639069-2"/>
    </source>
</evidence>
<reference evidence="5 6" key="1">
    <citation type="journal article" date="2016" name="Genome Announc.">
        <title>Draft Genome Sequence of Planomonospora sphaerica JCM9374, a Rare Actinomycete.</title>
        <authorList>
            <person name="Dohra H."/>
            <person name="Suzuki T."/>
            <person name="Inoue Y."/>
            <person name="Kodani S."/>
        </authorList>
    </citation>
    <scope>NUCLEOTIDE SEQUENCE [LARGE SCALE GENOMIC DNA]</scope>
    <source>
        <strain evidence="5 6">JCM 9374</strain>
    </source>
</reference>
<dbReference type="AlphaFoldDB" id="A0A161MAJ9"/>
<dbReference type="PANTHER" id="PTHR40111">
    <property type="entry name" value="CEPHALOSPORIN-C DEACETYLASE"/>
    <property type="match status" value="1"/>
</dbReference>
<evidence type="ECO:0000256" key="1">
    <source>
        <dbReference type="PIRSR" id="PIRSR639069-1"/>
    </source>
</evidence>
<protein>
    <submittedName>
        <fullName evidence="5">Acetyl xylan esterase</fullName>
    </submittedName>
</protein>
<evidence type="ECO:0000259" key="4">
    <source>
        <dbReference type="Pfam" id="PF05448"/>
    </source>
</evidence>
<dbReference type="OrthoDB" id="9770528at2"/>
<evidence type="ECO:0000313" key="6">
    <source>
        <dbReference type="Proteomes" id="UP000077701"/>
    </source>
</evidence>
<feature type="domain" description="Acetyl xylan esterase" evidence="4">
    <location>
        <begin position="2"/>
        <end position="317"/>
    </location>
</feature>
<proteinExistence type="predicted"/>
<accession>A0A161MAJ9</accession>
<dbReference type="STRING" id="161355.PS9374_02385"/>
<dbReference type="GO" id="GO:0005976">
    <property type="term" value="P:polysaccharide metabolic process"/>
    <property type="evidence" value="ECO:0007669"/>
    <property type="project" value="TreeGrafter"/>
</dbReference>
<feature type="active site" description="Nucleophile" evidence="1">
    <location>
        <position position="187"/>
    </location>
</feature>
<comment type="caution">
    <text evidence="5">The sequence shown here is derived from an EMBL/GenBank/DDBJ whole genome shotgun (WGS) entry which is preliminary data.</text>
</comment>
<keyword evidence="6" id="KW-1185">Reference proteome</keyword>
<dbReference type="InterPro" id="IPR008391">
    <property type="entry name" value="AXE1_dom"/>
</dbReference>
<feature type="active site" description="Charge relay system" evidence="1">
    <location>
        <position position="302"/>
    </location>
</feature>
<dbReference type="Gene3D" id="3.40.50.1820">
    <property type="entry name" value="alpha/beta hydrolase"/>
    <property type="match status" value="1"/>
</dbReference>
<reference evidence="6" key="2">
    <citation type="submission" date="2016-04" db="EMBL/GenBank/DDBJ databases">
        <title>Planomonospora sphaerica JCM9374 whole genome shotgun sequence.</title>
        <authorList>
            <person name="Suzuki T."/>
            <person name="Dohra H."/>
            <person name="Kodani S."/>
        </authorList>
    </citation>
    <scope>NUCLEOTIDE SEQUENCE [LARGE SCALE GENOMIC DNA]</scope>
    <source>
        <strain evidence="6">JCM 9374</strain>
    </source>
</reference>
<dbReference type="GO" id="GO:0052689">
    <property type="term" value="F:carboxylic ester hydrolase activity"/>
    <property type="evidence" value="ECO:0007669"/>
    <property type="project" value="TreeGrafter"/>
</dbReference>
<dbReference type="SUPFAM" id="SSF53474">
    <property type="entry name" value="alpha/beta-Hydrolases"/>
    <property type="match status" value="1"/>
</dbReference>
<dbReference type="RefSeq" id="WP_068896849.1">
    <property type="nucleotide sequence ID" value="NZ_BDCX01000005.1"/>
</dbReference>
<dbReference type="InterPro" id="IPR039069">
    <property type="entry name" value="CE7"/>
</dbReference>
<organism evidence="5 6">
    <name type="scientific">Planomonospora sphaerica</name>
    <dbReference type="NCBI Taxonomy" id="161355"/>
    <lineage>
        <taxon>Bacteria</taxon>
        <taxon>Bacillati</taxon>
        <taxon>Actinomycetota</taxon>
        <taxon>Actinomycetes</taxon>
        <taxon>Streptosporangiales</taxon>
        <taxon>Streptosporangiaceae</taxon>
        <taxon>Planomonospora</taxon>
    </lineage>
</organism>
<dbReference type="Proteomes" id="UP000077701">
    <property type="component" value="Unassembled WGS sequence"/>
</dbReference>
<gene>
    <name evidence="5" type="ORF">PS9374_02385</name>
</gene>